<organism evidence="10 11">
    <name type="scientific">Thalassobaculum litoreum DSM 18839</name>
    <dbReference type="NCBI Taxonomy" id="1123362"/>
    <lineage>
        <taxon>Bacteria</taxon>
        <taxon>Pseudomonadati</taxon>
        <taxon>Pseudomonadota</taxon>
        <taxon>Alphaproteobacteria</taxon>
        <taxon>Rhodospirillales</taxon>
        <taxon>Thalassobaculaceae</taxon>
        <taxon>Thalassobaculum</taxon>
    </lineage>
</organism>
<dbReference type="SUPFAM" id="SSF81345">
    <property type="entry name" value="ABC transporter involved in vitamin B12 uptake, BtuC"/>
    <property type="match status" value="1"/>
</dbReference>
<feature type="transmembrane region" description="Helical" evidence="9">
    <location>
        <begin position="107"/>
        <end position="128"/>
    </location>
</feature>
<dbReference type="OrthoDB" id="9804300at2"/>
<evidence type="ECO:0000256" key="3">
    <source>
        <dbReference type="ARBA" id="ARBA00022448"/>
    </source>
</evidence>
<gene>
    <name evidence="10" type="ORF">SAMN05660686_02813</name>
</gene>
<dbReference type="GO" id="GO:0043190">
    <property type="term" value="C:ATP-binding cassette (ABC) transporter complex"/>
    <property type="evidence" value="ECO:0007669"/>
    <property type="project" value="InterPro"/>
</dbReference>
<dbReference type="Proteomes" id="UP000198615">
    <property type="component" value="Unassembled WGS sequence"/>
</dbReference>
<evidence type="ECO:0000256" key="2">
    <source>
        <dbReference type="ARBA" id="ARBA00008034"/>
    </source>
</evidence>
<feature type="transmembrane region" description="Helical" evidence="9">
    <location>
        <begin position="203"/>
        <end position="229"/>
    </location>
</feature>
<dbReference type="InterPro" id="IPR037294">
    <property type="entry name" value="ABC_BtuC-like"/>
</dbReference>
<keyword evidence="5 8" id="KW-0812">Transmembrane</keyword>
<evidence type="ECO:0000256" key="1">
    <source>
        <dbReference type="ARBA" id="ARBA00004651"/>
    </source>
</evidence>
<dbReference type="PANTHER" id="PTHR30477">
    <property type="entry name" value="ABC-TRANSPORTER METAL-BINDING PROTEIN"/>
    <property type="match status" value="1"/>
</dbReference>
<evidence type="ECO:0000313" key="11">
    <source>
        <dbReference type="Proteomes" id="UP000198615"/>
    </source>
</evidence>
<dbReference type="EMBL" id="FNBW01000008">
    <property type="protein sequence ID" value="SDF93920.1"/>
    <property type="molecule type" value="Genomic_DNA"/>
</dbReference>
<name>A0A8G2F3N4_9PROT</name>
<feature type="transmembrane region" description="Helical" evidence="9">
    <location>
        <begin position="269"/>
        <end position="286"/>
    </location>
</feature>
<dbReference type="PANTHER" id="PTHR30477:SF3">
    <property type="entry name" value="METAL TRANSPORT SYSTEM MEMBRANE PROTEIN CT_069-RELATED"/>
    <property type="match status" value="1"/>
</dbReference>
<sequence>MTTLELFLRALTLQAGYNSALVAVGAGLLGIAGGGAGAFVFLRKRALVSDAVTHATLPGVAIAFIVMVLLGGDGRWLPGLILGSAASAAIGLMGVEWITARTRLGEDAAIGAILSVFFGLGIVLLTVIQTMEGGKQAGLDTFLLGSTAGMLIGEAVLIAAAGAVAVGLVAILRRPMTLVAFDPDYAATLGINVRRTDLAMMGLALVVTVIGLKVVGLILIVALLIIPPVAARFWTERVDRLILIAAGIGGVSGFTGAALSAAARDMPTGPIIVLVAFALFALSLAFSPRRGVLASAIRHRRFQHRVHLRQGLLAMARGEAIYDRLTLRILRRRGLMRGDGVMTRTGRGAAGRAQLDETRWATARRLRADDPVLERYDGLTPIDQVLTPDQVAHLDSLLPKPEAT</sequence>
<keyword evidence="6 9" id="KW-1133">Transmembrane helix</keyword>
<dbReference type="GO" id="GO:0055085">
    <property type="term" value="P:transmembrane transport"/>
    <property type="evidence" value="ECO:0007669"/>
    <property type="project" value="InterPro"/>
</dbReference>
<keyword evidence="7 9" id="KW-0472">Membrane</keyword>
<evidence type="ECO:0000256" key="9">
    <source>
        <dbReference type="SAM" id="Phobius"/>
    </source>
</evidence>
<evidence type="ECO:0000256" key="4">
    <source>
        <dbReference type="ARBA" id="ARBA00022475"/>
    </source>
</evidence>
<evidence type="ECO:0000256" key="6">
    <source>
        <dbReference type="ARBA" id="ARBA00022989"/>
    </source>
</evidence>
<proteinExistence type="inferred from homology"/>
<keyword evidence="4" id="KW-1003">Cell membrane</keyword>
<evidence type="ECO:0000256" key="5">
    <source>
        <dbReference type="ARBA" id="ARBA00022692"/>
    </source>
</evidence>
<feature type="transmembrane region" description="Helical" evidence="9">
    <location>
        <begin position="241"/>
        <end position="262"/>
    </location>
</feature>
<keyword evidence="11" id="KW-1185">Reference proteome</keyword>
<dbReference type="GO" id="GO:0010043">
    <property type="term" value="P:response to zinc ion"/>
    <property type="evidence" value="ECO:0007669"/>
    <property type="project" value="TreeGrafter"/>
</dbReference>
<dbReference type="AlphaFoldDB" id="A0A8G2F3N4"/>
<feature type="transmembrane region" description="Helical" evidence="9">
    <location>
        <begin position="148"/>
        <end position="172"/>
    </location>
</feature>
<accession>A0A8G2F3N4</accession>
<dbReference type="InterPro" id="IPR001626">
    <property type="entry name" value="ABC_TroCD"/>
</dbReference>
<comment type="similarity">
    <text evidence="2 8">Belongs to the ABC-3 integral membrane protein family.</text>
</comment>
<comment type="caution">
    <text evidence="10">The sequence shown here is derived from an EMBL/GenBank/DDBJ whole genome shotgun (WGS) entry which is preliminary data.</text>
</comment>
<dbReference type="CDD" id="cd06550">
    <property type="entry name" value="TM_ABC_iron-siderophores_like"/>
    <property type="match status" value="1"/>
</dbReference>
<reference evidence="10 11" key="1">
    <citation type="submission" date="2016-10" db="EMBL/GenBank/DDBJ databases">
        <authorList>
            <person name="Varghese N."/>
            <person name="Submissions S."/>
        </authorList>
    </citation>
    <scope>NUCLEOTIDE SEQUENCE [LARGE SCALE GENOMIC DNA]</scope>
    <source>
        <strain evidence="10 11">DSM 18839</strain>
    </source>
</reference>
<evidence type="ECO:0000256" key="8">
    <source>
        <dbReference type="RuleBase" id="RU003943"/>
    </source>
</evidence>
<dbReference type="Gene3D" id="1.10.3470.10">
    <property type="entry name" value="ABC transporter involved in vitamin B12 uptake, BtuC"/>
    <property type="match status" value="1"/>
</dbReference>
<dbReference type="RefSeq" id="WP_028793545.1">
    <property type="nucleotide sequence ID" value="NZ_FNBW01000008.1"/>
</dbReference>
<evidence type="ECO:0000313" key="10">
    <source>
        <dbReference type="EMBL" id="SDF93920.1"/>
    </source>
</evidence>
<feature type="transmembrane region" description="Helical" evidence="9">
    <location>
        <begin position="51"/>
        <end position="70"/>
    </location>
</feature>
<feature type="transmembrane region" description="Helical" evidence="9">
    <location>
        <begin position="20"/>
        <end position="42"/>
    </location>
</feature>
<comment type="subcellular location">
    <subcellularLocation>
        <location evidence="1 8">Cell membrane</location>
        <topology evidence="1 8">Multi-pass membrane protein</topology>
    </subcellularLocation>
</comment>
<keyword evidence="3 8" id="KW-0813">Transport</keyword>
<protein>
    <submittedName>
        <fullName evidence="10">Manganese/zinc/iron transport system permease protein</fullName>
    </submittedName>
</protein>
<evidence type="ECO:0000256" key="7">
    <source>
        <dbReference type="ARBA" id="ARBA00023136"/>
    </source>
</evidence>
<dbReference type="Pfam" id="PF00950">
    <property type="entry name" value="ABC-3"/>
    <property type="match status" value="1"/>
</dbReference>
<feature type="transmembrane region" description="Helical" evidence="9">
    <location>
        <begin position="76"/>
        <end position="95"/>
    </location>
</feature>